<keyword evidence="2" id="KW-0378">Hydrolase</keyword>
<dbReference type="SMART" id="SM00226">
    <property type="entry name" value="LMWPc"/>
    <property type="match status" value="1"/>
</dbReference>
<sequence>MTSVNVPPPVAHPGGMILFVCTGNVCRSPYLELVLRNHLAQRHITSIAVRSAGTEALLHQPVAPPMAAILEQAGITTDTFRSRQLERQMVRSADLILTAERSHRSVVARLHPPALSRIFTLRQAARLLQFAPLDAPFVPEENAVSRLARLIASGRGLNQPSAGDGDDVMDPWQQSASTYRAVEGMLKEPLAVLANALAAQRTAPSFVAGD</sequence>
<dbReference type="PANTHER" id="PTHR11717">
    <property type="entry name" value="LOW MOLECULAR WEIGHT PROTEIN TYROSINE PHOSPHATASE"/>
    <property type="match status" value="1"/>
</dbReference>
<comment type="caution">
    <text evidence="6">The sequence shown here is derived from an EMBL/GenBank/DDBJ whole genome shotgun (WGS) entry which is preliminary data.</text>
</comment>
<organism evidence="6 7">
    <name type="scientific">Mycetocola manganoxydans</name>
    <dbReference type="NCBI Taxonomy" id="699879"/>
    <lineage>
        <taxon>Bacteria</taxon>
        <taxon>Bacillati</taxon>
        <taxon>Actinomycetota</taxon>
        <taxon>Actinomycetes</taxon>
        <taxon>Micrococcales</taxon>
        <taxon>Microbacteriaceae</taxon>
        <taxon>Mycetocola</taxon>
    </lineage>
</organism>
<evidence type="ECO:0000256" key="1">
    <source>
        <dbReference type="ARBA" id="ARBA00011063"/>
    </source>
</evidence>
<protein>
    <submittedName>
        <fullName evidence="6">Low molecular weight phosphatase family protein</fullName>
    </submittedName>
</protein>
<dbReference type="SUPFAM" id="SSF52788">
    <property type="entry name" value="Phosphotyrosine protein phosphatases I"/>
    <property type="match status" value="1"/>
</dbReference>
<evidence type="ECO:0000256" key="4">
    <source>
        <dbReference type="PIRSR" id="PIRSR617867-1"/>
    </source>
</evidence>
<dbReference type="Proteomes" id="UP000270299">
    <property type="component" value="Unassembled WGS sequence"/>
</dbReference>
<feature type="domain" description="Phosphotyrosine protein phosphatase I" evidence="5">
    <location>
        <begin position="15"/>
        <end position="196"/>
    </location>
</feature>
<feature type="active site" evidence="4">
    <location>
        <position position="27"/>
    </location>
</feature>
<dbReference type="PANTHER" id="PTHR11717:SF31">
    <property type="entry name" value="LOW MOLECULAR WEIGHT PROTEIN-TYROSINE-PHOSPHATASE ETP-RELATED"/>
    <property type="match status" value="1"/>
</dbReference>
<keyword evidence="7" id="KW-1185">Reference proteome</keyword>
<feature type="active site" description="Nucleophile" evidence="4">
    <location>
        <position position="21"/>
    </location>
</feature>
<evidence type="ECO:0000256" key="3">
    <source>
        <dbReference type="ARBA" id="ARBA00022912"/>
    </source>
</evidence>
<proteinExistence type="inferred from homology"/>
<dbReference type="InterPro" id="IPR036196">
    <property type="entry name" value="Ptyr_pPase_sf"/>
</dbReference>
<dbReference type="PRINTS" id="PR00719">
    <property type="entry name" value="LMWPTPASE"/>
</dbReference>
<evidence type="ECO:0000313" key="6">
    <source>
        <dbReference type="EMBL" id="RLP68681.1"/>
    </source>
</evidence>
<evidence type="ECO:0000256" key="2">
    <source>
        <dbReference type="ARBA" id="ARBA00022801"/>
    </source>
</evidence>
<accession>A0A3L6ZMB4</accession>
<dbReference type="Gene3D" id="3.40.50.2300">
    <property type="match status" value="1"/>
</dbReference>
<dbReference type="Pfam" id="PF01451">
    <property type="entry name" value="LMWPc"/>
    <property type="match status" value="1"/>
</dbReference>
<comment type="similarity">
    <text evidence="1">Belongs to the low molecular weight phosphotyrosine protein phosphatase family.</text>
</comment>
<dbReference type="AlphaFoldDB" id="A0A3L6ZMB4"/>
<dbReference type="OrthoDB" id="9784339at2"/>
<keyword evidence="3" id="KW-0904">Protein phosphatase</keyword>
<evidence type="ECO:0000259" key="5">
    <source>
        <dbReference type="SMART" id="SM00226"/>
    </source>
</evidence>
<name>A0A3L6ZMB4_9MICO</name>
<dbReference type="InterPro" id="IPR050438">
    <property type="entry name" value="LMW_PTPase"/>
</dbReference>
<dbReference type="EMBL" id="RCUV01000019">
    <property type="protein sequence ID" value="RLP68681.1"/>
    <property type="molecule type" value="Genomic_DNA"/>
</dbReference>
<evidence type="ECO:0000313" key="7">
    <source>
        <dbReference type="Proteomes" id="UP000270299"/>
    </source>
</evidence>
<dbReference type="GO" id="GO:0004725">
    <property type="term" value="F:protein tyrosine phosphatase activity"/>
    <property type="evidence" value="ECO:0007669"/>
    <property type="project" value="InterPro"/>
</dbReference>
<dbReference type="InterPro" id="IPR023485">
    <property type="entry name" value="Ptyr_pPase"/>
</dbReference>
<reference evidence="6 7" key="1">
    <citation type="submission" date="2018-10" db="EMBL/GenBank/DDBJ databases">
        <authorList>
            <person name="Li J."/>
        </authorList>
    </citation>
    <scope>NUCLEOTIDE SEQUENCE [LARGE SCALE GENOMIC DNA]</scope>
    <source>
        <strain evidence="6 7">CCTCC AB209002</strain>
    </source>
</reference>
<gene>
    <name evidence="6" type="ORF">D9V29_13240</name>
</gene>
<dbReference type="InterPro" id="IPR017867">
    <property type="entry name" value="Tyr_phospatase_low_mol_wt"/>
</dbReference>